<evidence type="ECO:0000313" key="1">
    <source>
        <dbReference type="EMBL" id="EQD76438.1"/>
    </source>
</evidence>
<reference evidence="1" key="1">
    <citation type="submission" date="2013-08" db="EMBL/GenBank/DDBJ databases">
        <authorList>
            <person name="Mendez C."/>
            <person name="Richter M."/>
            <person name="Ferrer M."/>
            <person name="Sanchez J."/>
        </authorList>
    </citation>
    <scope>NUCLEOTIDE SEQUENCE</scope>
</reference>
<gene>
    <name evidence="1" type="ORF">B1A_03361</name>
</gene>
<name>T1C6C5_9ZZZZ</name>
<dbReference type="GO" id="GO:0016787">
    <property type="term" value="F:hydrolase activity"/>
    <property type="evidence" value="ECO:0007669"/>
    <property type="project" value="UniProtKB-KW"/>
</dbReference>
<reference evidence="1" key="2">
    <citation type="journal article" date="2014" name="ISME J.">
        <title>Microbial stratification in low pH oxic and suboxic macroscopic growths along an acid mine drainage.</title>
        <authorList>
            <person name="Mendez-Garcia C."/>
            <person name="Mesa V."/>
            <person name="Sprenger R.R."/>
            <person name="Richter M."/>
            <person name="Diez M.S."/>
            <person name="Solano J."/>
            <person name="Bargiela R."/>
            <person name="Golyshina O.V."/>
            <person name="Manteca A."/>
            <person name="Ramos J.L."/>
            <person name="Gallego J.R."/>
            <person name="Llorente I."/>
            <person name="Martins Dos Santos V.A."/>
            <person name="Jensen O.N."/>
            <person name="Pelaez A.I."/>
            <person name="Sanchez J."/>
            <person name="Ferrer M."/>
        </authorList>
    </citation>
    <scope>NUCLEOTIDE SEQUENCE</scope>
</reference>
<sequence length="58" mass="6568">MTAIDTYPMETVKFKKKLVKQAINGKYLCLFSHDIDISAAYLTGDESNPEIEKVFLTP</sequence>
<organism evidence="1">
    <name type="scientific">mine drainage metagenome</name>
    <dbReference type="NCBI Taxonomy" id="410659"/>
    <lineage>
        <taxon>unclassified sequences</taxon>
        <taxon>metagenomes</taxon>
        <taxon>ecological metagenomes</taxon>
    </lineage>
</organism>
<accession>T1C6C5</accession>
<keyword evidence="1" id="KW-0378">Hydrolase</keyword>
<dbReference type="AlphaFoldDB" id="T1C6C5"/>
<proteinExistence type="predicted"/>
<comment type="caution">
    <text evidence="1">The sequence shown here is derived from an EMBL/GenBank/DDBJ whole genome shotgun (WGS) entry which is preliminary data.</text>
</comment>
<protein>
    <submittedName>
        <fullName evidence="1">Metal dependent hydrolase</fullName>
    </submittedName>
</protein>
<dbReference type="EMBL" id="AUZX01002472">
    <property type="protein sequence ID" value="EQD76438.1"/>
    <property type="molecule type" value="Genomic_DNA"/>
</dbReference>